<comment type="caution">
    <text evidence="1">The sequence shown here is derived from an EMBL/GenBank/DDBJ whole genome shotgun (WGS) entry which is preliminary data.</text>
</comment>
<sequence>MALPGSAESKFGVDEIRWSEICWKPGLMHLREVSAMLDSTSRGSRRGAGEGDSSQLSRGHNSRLTFFSFVEQVFETDIFVLLSLSHKGTIAGRHGGLTFSHWMECWDLTLAQTAHTAIFSMSTGRMVGLPGEAYAGYAPAERPLWPSGRHAGFKRKEKVDANAELGHFMGRIKAFNAEKGFGFIVSEELASLGYLEDVFLLAKDAPQRPTCEAGPGPGQVVAFRTPGAASWILGSFLDPPSHKRLIPKDCFGSWAMHTHNTLRYDGEALGLETVQQWIEDKSLKKRCEQIELVSKKVKSEVTQLLSVFIFQCRHLHTLVLANNPIGDDGAESLACYMQIRKQDAACAVRFLDLSGTRLTADSVGHVASAFMGQWDANGEPCLAALQASCPW</sequence>
<dbReference type="OrthoDB" id="435237at2759"/>
<dbReference type="Gene3D" id="2.40.50.140">
    <property type="entry name" value="Nucleic acid-binding proteins"/>
    <property type="match status" value="1"/>
</dbReference>
<keyword evidence="2" id="KW-1185">Reference proteome</keyword>
<evidence type="ECO:0008006" key="3">
    <source>
        <dbReference type="Google" id="ProtNLM"/>
    </source>
</evidence>
<accession>A0A1Q9CR05</accession>
<dbReference type="InterPro" id="IPR001611">
    <property type="entry name" value="Leu-rich_rpt"/>
</dbReference>
<evidence type="ECO:0000313" key="1">
    <source>
        <dbReference type="EMBL" id="OLP85359.1"/>
    </source>
</evidence>
<dbReference type="EMBL" id="LSRX01000981">
    <property type="protein sequence ID" value="OLP85359.1"/>
    <property type="molecule type" value="Genomic_DNA"/>
</dbReference>
<dbReference type="Gene3D" id="3.80.10.10">
    <property type="entry name" value="Ribonuclease Inhibitor"/>
    <property type="match status" value="1"/>
</dbReference>
<dbReference type="SUPFAM" id="SSF52047">
    <property type="entry name" value="RNI-like"/>
    <property type="match status" value="1"/>
</dbReference>
<name>A0A1Q9CR05_SYMMI</name>
<protein>
    <recommendedName>
        <fullName evidence="3">CSD domain-containing protein</fullName>
    </recommendedName>
</protein>
<gene>
    <name evidence="1" type="ORF">AK812_SmicGene33658</name>
</gene>
<dbReference type="InterPro" id="IPR012340">
    <property type="entry name" value="NA-bd_OB-fold"/>
</dbReference>
<dbReference type="InterPro" id="IPR032675">
    <property type="entry name" value="LRR_dom_sf"/>
</dbReference>
<dbReference type="AlphaFoldDB" id="A0A1Q9CR05"/>
<evidence type="ECO:0000313" key="2">
    <source>
        <dbReference type="Proteomes" id="UP000186817"/>
    </source>
</evidence>
<reference evidence="1 2" key="1">
    <citation type="submission" date="2016-02" db="EMBL/GenBank/DDBJ databases">
        <title>Genome analysis of coral dinoflagellate symbionts highlights evolutionary adaptations to a symbiotic lifestyle.</title>
        <authorList>
            <person name="Aranda M."/>
            <person name="Li Y."/>
            <person name="Liew Y.J."/>
            <person name="Baumgarten S."/>
            <person name="Simakov O."/>
            <person name="Wilson M."/>
            <person name="Piel J."/>
            <person name="Ashoor H."/>
            <person name="Bougouffa S."/>
            <person name="Bajic V.B."/>
            <person name="Ryu T."/>
            <person name="Ravasi T."/>
            <person name="Bayer T."/>
            <person name="Micklem G."/>
            <person name="Kim H."/>
            <person name="Bhak J."/>
            <person name="Lajeunesse T.C."/>
            <person name="Voolstra C.R."/>
        </authorList>
    </citation>
    <scope>NUCLEOTIDE SEQUENCE [LARGE SCALE GENOMIC DNA]</scope>
    <source>
        <strain evidence="1 2">CCMP2467</strain>
    </source>
</reference>
<proteinExistence type="predicted"/>
<organism evidence="1 2">
    <name type="scientific">Symbiodinium microadriaticum</name>
    <name type="common">Dinoflagellate</name>
    <name type="synonym">Zooxanthella microadriatica</name>
    <dbReference type="NCBI Taxonomy" id="2951"/>
    <lineage>
        <taxon>Eukaryota</taxon>
        <taxon>Sar</taxon>
        <taxon>Alveolata</taxon>
        <taxon>Dinophyceae</taxon>
        <taxon>Suessiales</taxon>
        <taxon>Symbiodiniaceae</taxon>
        <taxon>Symbiodinium</taxon>
    </lineage>
</organism>
<dbReference type="Proteomes" id="UP000186817">
    <property type="component" value="Unassembled WGS sequence"/>
</dbReference>
<dbReference type="Pfam" id="PF13516">
    <property type="entry name" value="LRR_6"/>
    <property type="match status" value="1"/>
</dbReference>